<dbReference type="Pfam" id="PF02944">
    <property type="entry name" value="BESS"/>
    <property type="match status" value="1"/>
</dbReference>
<dbReference type="Proteomes" id="UP001152888">
    <property type="component" value="Unassembled WGS sequence"/>
</dbReference>
<comment type="cofactor">
    <cofactor evidence="1">
        <name>a divalent metal cation</name>
        <dbReference type="ChEBI" id="CHEBI:60240"/>
    </cofactor>
</comment>
<evidence type="ECO:0000256" key="3">
    <source>
        <dbReference type="PROSITE-ProRule" id="PRU00371"/>
    </source>
</evidence>
<proteinExistence type="predicted"/>
<protein>
    <recommendedName>
        <fullName evidence="9">MADF domain-containing protein</fullName>
    </recommendedName>
</protein>
<keyword evidence="8" id="KW-1185">Reference proteome</keyword>
<dbReference type="InterPro" id="IPR004210">
    <property type="entry name" value="BESS_motif"/>
</dbReference>
<dbReference type="PROSITE" id="PS51029">
    <property type="entry name" value="MADF"/>
    <property type="match status" value="1"/>
</dbReference>
<name>A0A9P0LHP2_ACAOB</name>
<evidence type="ECO:0000256" key="4">
    <source>
        <dbReference type="SAM" id="MobiDB-lite"/>
    </source>
</evidence>
<comment type="caution">
    <text evidence="7">The sequence shown here is derived from an EMBL/GenBank/DDBJ whole genome shotgun (WGS) entry which is preliminary data.</text>
</comment>
<feature type="domain" description="MADF" evidence="5">
    <location>
        <begin position="5"/>
        <end position="99"/>
    </location>
</feature>
<dbReference type="PANTHER" id="PTHR12243:SF69">
    <property type="entry name" value="SI:CH73-59F11.3"/>
    <property type="match status" value="1"/>
</dbReference>
<sequence length="522" mass="61008">MDVVQLINSVYHRRAIWDQSHPDHRNRYVLDKLWEEVANECNNQSVKKVSEKWKNLRDYFRKELKKIPLPRSGDPGEEALKKSSWPHFKSLLFLRDQFLPRSSHSNLLDPDNDTQVSTPSTQMDENDGDYDEDEMDETQGVETQETEPDHTESVTPIQSTPKEPRTILKNRARKRSNQLDAFLEIEKKKLQYLDEKRVAADRGRALPVTDDDKLFFDSLLPHVVKIRPHRKLQFRNQIQNLVQKYAYEEYSNNQSTINFPKTSEEWQEIAYNIETRWNFPNCGGSIDGKHLRIVKPANSGSYFFNYKDYHSIVLMALVNADYEFIYVNVGCNGRVSDGGVLEYTKFYDKLIEKKLNLPSNDVTKHNLNFVFVADDAFALHENILKPFPGNNLTKEESIFNYRLSRVRRTVENAFGILANRFRVFHTPINMQPDKIDKIVLAACALHNFLRRSKTSYITRNDVDTEIIDTGDIIRGDWRAERPLDNLQPGYGRNASREAKENRVNYKNFFNTVGKVSWQENFI</sequence>
<dbReference type="SMART" id="SM00595">
    <property type="entry name" value="MADF"/>
    <property type="match status" value="1"/>
</dbReference>
<dbReference type="OrthoDB" id="6159213at2759"/>
<comment type="subcellular location">
    <subcellularLocation>
        <location evidence="3">Nucleus</location>
    </subcellularLocation>
</comment>
<evidence type="ECO:0000256" key="2">
    <source>
        <dbReference type="ARBA" id="ARBA00022723"/>
    </source>
</evidence>
<dbReference type="PANTHER" id="PTHR12243">
    <property type="entry name" value="MADF DOMAIN TRANSCRIPTION FACTOR"/>
    <property type="match status" value="1"/>
</dbReference>
<dbReference type="InterPro" id="IPR006578">
    <property type="entry name" value="MADF-dom"/>
</dbReference>
<dbReference type="GO" id="GO:0003677">
    <property type="term" value="F:DNA binding"/>
    <property type="evidence" value="ECO:0007669"/>
    <property type="project" value="InterPro"/>
</dbReference>
<dbReference type="GO" id="GO:0046872">
    <property type="term" value="F:metal ion binding"/>
    <property type="evidence" value="ECO:0007669"/>
    <property type="project" value="UniProtKB-KW"/>
</dbReference>
<dbReference type="AlphaFoldDB" id="A0A9P0LHP2"/>
<dbReference type="PROSITE" id="PS51031">
    <property type="entry name" value="BESS"/>
    <property type="match status" value="1"/>
</dbReference>
<evidence type="ECO:0000259" key="6">
    <source>
        <dbReference type="PROSITE" id="PS51031"/>
    </source>
</evidence>
<keyword evidence="3" id="KW-0539">Nucleus</keyword>
<dbReference type="GO" id="GO:0005667">
    <property type="term" value="C:transcription regulator complex"/>
    <property type="evidence" value="ECO:0007669"/>
    <property type="project" value="TreeGrafter"/>
</dbReference>
<keyword evidence="2" id="KW-0479">Metal-binding</keyword>
<feature type="domain" description="BESS" evidence="6">
    <location>
        <begin position="209"/>
        <end position="248"/>
    </location>
</feature>
<evidence type="ECO:0000313" key="7">
    <source>
        <dbReference type="EMBL" id="CAH1995126.1"/>
    </source>
</evidence>
<feature type="compositionally biased region" description="Acidic residues" evidence="4">
    <location>
        <begin position="124"/>
        <end position="139"/>
    </location>
</feature>
<dbReference type="GO" id="GO:0005634">
    <property type="term" value="C:nucleus"/>
    <property type="evidence" value="ECO:0007669"/>
    <property type="project" value="UniProtKB-SubCell"/>
</dbReference>
<reference evidence="7" key="1">
    <citation type="submission" date="2022-03" db="EMBL/GenBank/DDBJ databases">
        <authorList>
            <person name="Sayadi A."/>
        </authorList>
    </citation>
    <scope>NUCLEOTIDE SEQUENCE</scope>
</reference>
<feature type="compositionally biased region" description="Polar residues" evidence="4">
    <location>
        <begin position="113"/>
        <end position="123"/>
    </location>
</feature>
<evidence type="ECO:0000256" key="1">
    <source>
        <dbReference type="ARBA" id="ARBA00001968"/>
    </source>
</evidence>
<dbReference type="GO" id="GO:0006357">
    <property type="term" value="P:regulation of transcription by RNA polymerase II"/>
    <property type="evidence" value="ECO:0007669"/>
    <property type="project" value="TreeGrafter"/>
</dbReference>
<dbReference type="InterPro" id="IPR039353">
    <property type="entry name" value="TF_Adf1"/>
</dbReference>
<dbReference type="Pfam" id="PF10545">
    <property type="entry name" value="MADF_DNA_bdg"/>
    <property type="match status" value="1"/>
</dbReference>
<evidence type="ECO:0000259" key="5">
    <source>
        <dbReference type="PROSITE" id="PS51029"/>
    </source>
</evidence>
<dbReference type="Pfam" id="PF13359">
    <property type="entry name" value="DDE_Tnp_4"/>
    <property type="match status" value="1"/>
</dbReference>
<feature type="region of interest" description="Disordered" evidence="4">
    <location>
        <begin position="103"/>
        <end position="173"/>
    </location>
</feature>
<evidence type="ECO:0008006" key="9">
    <source>
        <dbReference type="Google" id="ProtNLM"/>
    </source>
</evidence>
<dbReference type="InterPro" id="IPR027806">
    <property type="entry name" value="HARBI1_dom"/>
</dbReference>
<dbReference type="EMBL" id="CAKOFQ010007215">
    <property type="protein sequence ID" value="CAH1995126.1"/>
    <property type="molecule type" value="Genomic_DNA"/>
</dbReference>
<gene>
    <name evidence="7" type="ORF">ACAOBT_LOCUS22403</name>
</gene>
<evidence type="ECO:0000313" key="8">
    <source>
        <dbReference type="Proteomes" id="UP001152888"/>
    </source>
</evidence>
<accession>A0A9P0LHP2</accession>
<organism evidence="7 8">
    <name type="scientific">Acanthoscelides obtectus</name>
    <name type="common">Bean weevil</name>
    <name type="synonym">Bruchus obtectus</name>
    <dbReference type="NCBI Taxonomy" id="200917"/>
    <lineage>
        <taxon>Eukaryota</taxon>
        <taxon>Metazoa</taxon>
        <taxon>Ecdysozoa</taxon>
        <taxon>Arthropoda</taxon>
        <taxon>Hexapoda</taxon>
        <taxon>Insecta</taxon>
        <taxon>Pterygota</taxon>
        <taxon>Neoptera</taxon>
        <taxon>Endopterygota</taxon>
        <taxon>Coleoptera</taxon>
        <taxon>Polyphaga</taxon>
        <taxon>Cucujiformia</taxon>
        <taxon>Chrysomeloidea</taxon>
        <taxon>Chrysomelidae</taxon>
        <taxon>Bruchinae</taxon>
        <taxon>Bruchini</taxon>
        <taxon>Acanthoscelides</taxon>
    </lineage>
</organism>